<reference evidence="2 3" key="1">
    <citation type="submission" date="2021-08" db="EMBL/GenBank/DDBJ databases">
        <title>Draft Genome Sequence of Phanerochaete sordida strain YK-624.</title>
        <authorList>
            <person name="Mori T."/>
            <person name="Dohra H."/>
            <person name="Suzuki T."/>
            <person name="Kawagishi H."/>
            <person name="Hirai H."/>
        </authorList>
    </citation>
    <scope>NUCLEOTIDE SEQUENCE [LARGE SCALE GENOMIC DNA]</scope>
    <source>
        <strain evidence="2 3">YK-624</strain>
    </source>
</reference>
<feature type="compositionally biased region" description="Basic and acidic residues" evidence="1">
    <location>
        <begin position="118"/>
        <end position="143"/>
    </location>
</feature>
<sequence length="187" mass="19984">MPGELPCLLSASSIDIALLRSATMFWRRGFDFGGSGGTSTRAAACCACSGGRGASGKRVDENRAFASCSAPARCSRLDVVIARSSTPSCALDALDASSGDSDPRAAARFWTQIRGHRDAWPTEDSSDRRRAEPRVVEPHETRAARATRRAGERAGGTFRTAKRCAAARRYPREPAARDKDARGVPRG</sequence>
<dbReference type="Proteomes" id="UP000703269">
    <property type="component" value="Unassembled WGS sequence"/>
</dbReference>
<protein>
    <submittedName>
        <fullName evidence="2">Uncharacterized protein</fullName>
    </submittedName>
</protein>
<evidence type="ECO:0000313" key="3">
    <source>
        <dbReference type="Proteomes" id="UP000703269"/>
    </source>
</evidence>
<accession>A0A9P3GSL7</accession>
<proteinExistence type="predicted"/>
<evidence type="ECO:0000313" key="2">
    <source>
        <dbReference type="EMBL" id="GJF00097.1"/>
    </source>
</evidence>
<dbReference type="EMBL" id="BPQB01000134">
    <property type="protein sequence ID" value="GJF00097.1"/>
    <property type="molecule type" value="Genomic_DNA"/>
</dbReference>
<comment type="caution">
    <text evidence="2">The sequence shown here is derived from an EMBL/GenBank/DDBJ whole genome shotgun (WGS) entry which is preliminary data.</text>
</comment>
<gene>
    <name evidence="2" type="ORF">PsYK624_163760</name>
</gene>
<name>A0A9P3GSL7_9APHY</name>
<feature type="compositionally biased region" description="Basic and acidic residues" evidence="1">
    <location>
        <begin position="170"/>
        <end position="187"/>
    </location>
</feature>
<dbReference type="AlphaFoldDB" id="A0A9P3GSL7"/>
<feature type="region of interest" description="Disordered" evidence="1">
    <location>
        <begin position="118"/>
        <end position="187"/>
    </location>
</feature>
<keyword evidence="3" id="KW-1185">Reference proteome</keyword>
<evidence type="ECO:0000256" key="1">
    <source>
        <dbReference type="SAM" id="MobiDB-lite"/>
    </source>
</evidence>
<organism evidence="2 3">
    <name type="scientific">Phanerochaete sordida</name>
    <dbReference type="NCBI Taxonomy" id="48140"/>
    <lineage>
        <taxon>Eukaryota</taxon>
        <taxon>Fungi</taxon>
        <taxon>Dikarya</taxon>
        <taxon>Basidiomycota</taxon>
        <taxon>Agaricomycotina</taxon>
        <taxon>Agaricomycetes</taxon>
        <taxon>Polyporales</taxon>
        <taxon>Phanerochaetaceae</taxon>
        <taxon>Phanerochaete</taxon>
    </lineage>
</organism>